<accession>A0A2G5P5P6</accession>
<keyword evidence="4 6" id="KW-0378">Hydrolase</keyword>
<dbReference type="GO" id="GO:0030677">
    <property type="term" value="C:ribonuclease P complex"/>
    <property type="evidence" value="ECO:0007669"/>
    <property type="project" value="TreeGrafter"/>
</dbReference>
<dbReference type="GO" id="GO:0000049">
    <property type="term" value="F:tRNA binding"/>
    <property type="evidence" value="ECO:0007669"/>
    <property type="project" value="UniProtKB-UniRule"/>
</dbReference>
<evidence type="ECO:0000256" key="5">
    <source>
        <dbReference type="ARBA" id="ARBA00022884"/>
    </source>
</evidence>
<comment type="function">
    <text evidence="6">RNaseP catalyzes the removal of the 5'-leader sequence from pre-tRNA to produce the mature 5'-terminus. It can also cleave other RNA substrates such as 4.5S RNA. The protein component plays an auxiliary but essential role in vivo by binding to the 5'-leader sequence and broadening the substrate specificity of the ribozyme.</text>
</comment>
<comment type="caution">
    <text evidence="8">The sequence shown here is derived from an EMBL/GenBank/DDBJ whole genome shotgun (WGS) entry which is preliminary data.</text>
</comment>
<dbReference type="PANTHER" id="PTHR33992">
    <property type="entry name" value="RIBONUCLEASE P PROTEIN COMPONENT"/>
    <property type="match status" value="1"/>
</dbReference>
<gene>
    <name evidence="6 8" type="primary">rnpA</name>
    <name evidence="8" type="ORF">CQY22_016250</name>
</gene>
<dbReference type="InterPro" id="IPR020568">
    <property type="entry name" value="Ribosomal_Su5_D2-typ_SF"/>
</dbReference>
<dbReference type="InterPro" id="IPR000100">
    <property type="entry name" value="RNase_P"/>
</dbReference>
<reference evidence="8 9" key="1">
    <citation type="journal article" date="2017" name="Infect. Genet. Evol.">
        <title>The new phylogeny of the genus Mycobacterium: The old and the news.</title>
        <authorList>
            <person name="Tortoli E."/>
            <person name="Fedrizzi T."/>
            <person name="Meehan C.J."/>
            <person name="Trovato A."/>
            <person name="Grottola A."/>
            <person name="Giacobazzi E."/>
            <person name="Serpini G.F."/>
            <person name="Tagliazucchi S."/>
            <person name="Fabio A."/>
            <person name="Bettua C."/>
            <person name="Bertorelli R."/>
            <person name="Frascaro F."/>
            <person name="De Sanctis V."/>
            <person name="Pecorari M."/>
            <person name="Jousson O."/>
            <person name="Segata N."/>
            <person name="Cirillo D.M."/>
        </authorList>
    </citation>
    <scope>NUCLEOTIDE SEQUENCE [LARGE SCALE GENOMIC DNA]</scope>
    <source>
        <strain evidence="8 9">CIP1034565</strain>
    </source>
</reference>
<keyword evidence="1 6" id="KW-0819">tRNA processing</keyword>
<keyword evidence="5 6" id="KW-0694">RNA-binding</keyword>
<dbReference type="EMBL" id="PDCN02000027">
    <property type="protein sequence ID" value="PIB73587.1"/>
    <property type="molecule type" value="Genomic_DNA"/>
</dbReference>
<keyword evidence="9" id="KW-1185">Reference proteome</keyword>
<evidence type="ECO:0000313" key="8">
    <source>
        <dbReference type="EMBL" id="PIB73587.1"/>
    </source>
</evidence>
<dbReference type="GO" id="GO:0001682">
    <property type="term" value="P:tRNA 5'-leader removal"/>
    <property type="evidence" value="ECO:0007669"/>
    <property type="project" value="UniProtKB-UniRule"/>
</dbReference>
<dbReference type="RefSeq" id="WP_090586457.1">
    <property type="nucleotide sequence ID" value="NZ_CP104302.1"/>
</dbReference>
<dbReference type="NCBIfam" id="TIGR00188">
    <property type="entry name" value="rnpA"/>
    <property type="match status" value="1"/>
</dbReference>
<dbReference type="PANTHER" id="PTHR33992:SF1">
    <property type="entry name" value="RIBONUCLEASE P PROTEIN COMPONENT"/>
    <property type="match status" value="1"/>
</dbReference>
<evidence type="ECO:0000256" key="2">
    <source>
        <dbReference type="ARBA" id="ARBA00022722"/>
    </source>
</evidence>
<evidence type="ECO:0000313" key="9">
    <source>
        <dbReference type="Proteomes" id="UP000230551"/>
    </source>
</evidence>
<dbReference type="EC" id="3.1.26.5" evidence="6 7"/>
<name>A0A2G5P5P6_9MYCO</name>
<keyword evidence="3 6" id="KW-0255">Endonuclease</keyword>
<dbReference type="GO" id="GO:0042781">
    <property type="term" value="F:3'-tRNA processing endoribonuclease activity"/>
    <property type="evidence" value="ECO:0007669"/>
    <property type="project" value="TreeGrafter"/>
</dbReference>
<organism evidence="8 9">
    <name type="scientific">Mycolicibacterium brumae</name>
    <dbReference type="NCBI Taxonomy" id="85968"/>
    <lineage>
        <taxon>Bacteria</taxon>
        <taxon>Bacillati</taxon>
        <taxon>Actinomycetota</taxon>
        <taxon>Actinomycetes</taxon>
        <taxon>Mycobacteriales</taxon>
        <taxon>Mycobacteriaceae</taxon>
        <taxon>Mycolicibacterium</taxon>
    </lineage>
</organism>
<comment type="similarity">
    <text evidence="6">Belongs to the RnpA family.</text>
</comment>
<dbReference type="AlphaFoldDB" id="A0A2G5P5P6"/>
<dbReference type="Gene3D" id="3.30.230.10">
    <property type="match status" value="1"/>
</dbReference>
<evidence type="ECO:0000256" key="7">
    <source>
        <dbReference type="NCBIfam" id="TIGR00188"/>
    </source>
</evidence>
<protein>
    <recommendedName>
        <fullName evidence="6 7">Ribonuclease P protein component</fullName>
        <shortName evidence="6">RNase P protein</shortName>
        <shortName evidence="6">RNaseP protein</shortName>
        <ecNumber evidence="6 7">3.1.26.5</ecNumber>
    </recommendedName>
    <alternativeName>
        <fullName evidence="6">Protein C5</fullName>
    </alternativeName>
</protein>
<dbReference type="Proteomes" id="UP000230551">
    <property type="component" value="Unassembled WGS sequence"/>
</dbReference>
<dbReference type="GO" id="GO:0004526">
    <property type="term" value="F:ribonuclease P activity"/>
    <property type="evidence" value="ECO:0007669"/>
    <property type="project" value="UniProtKB-UniRule"/>
</dbReference>
<dbReference type="OrthoDB" id="196964at2"/>
<dbReference type="SUPFAM" id="SSF54211">
    <property type="entry name" value="Ribosomal protein S5 domain 2-like"/>
    <property type="match status" value="1"/>
</dbReference>
<dbReference type="Pfam" id="PF00825">
    <property type="entry name" value="Ribonuclease_P"/>
    <property type="match status" value="1"/>
</dbReference>
<sequence>MLPARHRMTRSTEFGRTVRSGKRTVQPDLVVYLHHGASIDSTETPGPRVGLIVGKSVGNAVVRHRVSRRVRHCVREFLDDLHPADNVVVRALPSSALAPSQDLSRQLGAGIARGCRR</sequence>
<comment type="subunit">
    <text evidence="6">Consists of a catalytic RNA component (M1 or rnpB) and a protein subunit.</text>
</comment>
<proteinExistence type="inferred from homology"/>
<comment type="catalytic activity">
    <reaction evidence="6">
        <text>Endonucleolytic cleavage of RNA, removing 5'-extranucleotides from tRNA precursor.</text>
        <dbReference type="EC" id="3.1.26.5"/>
    </reaction>
</comment>
<dbReference type="HAMAP" id="MF_00227">
    <property type="entry name" value="RNase_P"/>
    <property type="match status" value="1"/>
</dbReference>
<dbReference type="STRING" id="85968.GCA_900073015_00825"/>
<evidence type="ECO:0000256" key="1">
    <source>
        <dbReference type="ARBA" id="ARBA00022694"/>
    </source>
</evidence>
<evidence type="ECO:0000256" key="6">
    <source>
        <dbReference type="HAMAP-Rule" id="MF_00227"/>
    </source>
</evidence>
<evidence type="ECO:0000256" key="4">
    <source>
        <dbReference type="ARBA" id="ARBA00022801"/>
    </source>
</evidence>
<evidence type="ECO:0000256" key="3">
    <source>
        <dbReference type="ARBA" id="ARBA00022759"/>
    </source>
</evidence>
<dbReference type="InterPro" id="IPR014721">
    <property type="entry name" value="Ribsml_uS5_D2-typ_fold_subgr"/>
</dbReference>
<keyword evidence="2 6" id="KW-0540">Nuclease</keyword>